<evidence type="ECO:0000256" key="2">
    <source>
        <dbReference type="ARBA" id="ARBA00023172"/>
    </source>
</evidence>
<dbReference type="Gene3D" id="1.10.443.10">
    <property type="entry name" value="Intergrase catalytic core"/>
    <property type="match status" value="1"/>
</dbReference>
<dbReference type="RefSeq" id="WP_386802485.1">
    <property type="nucleotide sequence ID" value="NZ_JBHTMU010000011.1"/>
</dbReference>
<gene>
    <name evidence="4" type="ORF">ACFQ4E_08345</name>
</gene>
<dbReference type="InterPro" id="IPR011010">
    <property type="entry name" value="DNA_brk_join_enz"/>
</dbReference>
<protein>
    <submittedName>
        <fullName evidence="4">Site-specific integrase</fullName>
    </submittedName>
</protein>
<comment type="caution">
    <text evidence="4">The sequence shown here is derived from an EMBL/GenBank/DDBJ whole genome shotgun (WGS) entry which is preliminary data.</text>
</comment>
<evidence type="ECO:0000256" key="1">
    <source>
        <dbReference type="ARBA" id="ARBA00022908"/>
    </source>
</evidence>
<dbReference type="InterPro" id="IPR013762">
    <property type="entry name" value="Integrase-like_cat_sf"/>
</dbReference>
<dbReference type="Proteomes" id="UP001597135">
    <property type="component" value="Unassembled WGS sequence"/>
</dbReference>
<proteinExistence type="predicted"/>
<dbReference type="PANTHER" id="PTHR30349:SF94">
    <property type="entry name" value="INTEGRASE_RECOMBINASE HI_1414-RELATED"/>
    <property type="match status" value="1"/>
</dbReference>
<dbReference type="EMBL" id="JBHTMU010000011">
    <property type="protein sequence ID" value="MFD1342424.1"/>
    <property type="molecule type" value="Genomic_DNA"/>
</dbReference>
<evidence type="ECO:0000313" key="4">
    <source>
        <dbReference type="EMBL" id="MFD1342424.1"/>
    </source>
</evidence>
<evidence type="ECO:0000259" key="3">
    <source>
        <dbReference type="PROSITE" id="PS51898"/>
    </source>
</evidence>
<dbReference type="Pfam" id="PF00589">
    <property type="entry name" value="Phage_integrase"/>
    <property type="match status" value="1"/>
</dbReference>
<dbReference type="InterPro" id="IPR002104">
    <property type="entry name" value="Integrase_catalytic"/>
</dbReference>
<accession>A0ABW3ZH48</accession>
<sequence length="325" mass="37179">MATIEHRNGKYRVRVRRIGHPPVTKTFDKRTAAQKFARECERAIATRESDTLDPAKLKVSDALVRYAREVTPLKRSAKQELMRIDQWLRTPIAKFSMDSLRGVDLAQHRDKRLREGLSANTIRLELAIISHLYTVARKDWGYESLKNPVEVVRKPSASPGRERRLENGELERLLEAADVGGSPYLAPLVLLAIETAMRQGELLGLHWKDINFDRRIARLKLTKNGQGRSVPLSRLATQILSGLPKDESRVFDATPSAVRQAFRRACARAKIRDLRFHDLRHEATSRLFEKGLNQMQVSQITGHKTLQMLQRYTHLRADSLVDLLD</sequence>
<keyword evidence="1" id="KW-0229">DNA integration</keyword>
<reference evidence="5" key="1">
    <citation type="journal article" date="2019" name="Int. J. Syst. Evol. Microbiol.">
        <title>The Global Catalogue of Microorganisms (GCM) 10K type strain sequencing project: providing services to taxonomists for standard genome sequencing and annotation.</title>
        <authorList>
            <consortium name="The Broad Institute Genomics Platform"/>
            <consortium name="The Broad Institute Genome Sequencing Center for Infectious Disease"/>
            <person name="Wu L."/>
            <person name="Ma J."/>
        </authorList>
    </citation>
    <scope>NUCLEOTIDE SEQUENCE [LARGE SCALE GENOMIC DNA]</scope>
    <source>
        <strain evidence="5">CCUG 62953</strain>
    </source>
</reference>
<name>A0ABW3ZH48_9RHOB</name>
<dbReference type="CDD" id="cd00796">
    <property type="entry name" value="INT_Rci_Hp1_C"/>
    <property type="match status" value="1"/>
</dbReference>
<evidence type="ECO:0000313" key="5">
    <source>
        <dbReference type="Proteomes" id="UP001597135"/>
    </source>
</evidence>
<dbReference type="PANTHER" id="PTHR30349">
    <property type="entry name" value="PHAGE INTEGRASE-RELATED"/>
    <property type="match status" value="1"/>
</dbReference>
<dbReference type="SUPFAM" id="SSF56349">
    <property type="entry name" value="DNA breaking-rejoining enzymes"/>
    <property type="match status" value="1"/>
</dbReference>
<dbReference type="PROSITE" id="PS51898">
    <property type="entry name" value="TYR_RECOMBINASE"/>
    <property type="match status" value="1"/>
</dbReference>
<organism evidence="4 5">
    <name type="scientific">Litorisediminicola beolgyonensis</name>
    <dbReference type="NCBI Taxonomy" id="1173614"/>
    <lineage>
        <taxon>Bacteria</taxon>
        <taxon>Pseudomonadati</taxon>
        <taxon>Pseudomonadota</taxon>
        <taxon>Alphaproteobacteria</taxon>
        <taxon>Rhodobacterales</taxon>
        <taxon>Paracoccaceae</taxon>
        <taxon>Litorisediminicola</taxon>
    </lineage>
</organism>
<keyword evidence="2" id="KW-0233">DNA recombination</keyword>
<dbReference type="InterPro" id="IPR050090">
    <property type="entry name" value="Tyrosine_recombinase_XerCD"/>
</dbReference>
<feature type="domain" description="Tyr recombinase" evidence="3">
    <location>
        <begin position="160"/>
        <end position="325"/>
    </location>
</feature>
<keyword evidence="5" id="KW-1185">Reference proteome</keyword>